<feature type="domain" description="ZZ-type" evidence="6">
    <location>
        <begin position="265"/>
        <end position="329"/>
    </location>
</feature>
<keyword evidence="8" id="KW-1185">Reference proteome</keyword>
<dbReference type="SMART" id="SM00184">
    <property type="entry name" value="RING"/>
    <property type="match status" value="2"/>
</dbReference>
<dbReference type="Gene3D" id="3.30.40.10">
    <property type="entry name" value="Zinc/RING finger domain, C3HC4 (zinc finger)"/>
    <property type="match status" value="2"/>
</dbReference>
<dbReference type="PROSITE" id="PS50135">
    <property type="entry name" value="ZF_ZZ_2"/>
    <property type="match status" value="1"/>
</dbReference>
<dbReference type="Pfam" id="PF13445">
    <property type="entry name" value="zf-RING_UBOX"/>
    <property type="match status" value="1"/>
</dbReference>
<dbReference type="InterPro" id="IPR000433">
    <property type="entry name" value="Znf_ZZ"/>
</dbReference>
<evidence type="ECO:0000313" key="8">
    <source>
        <dbReference type="Proteomes" id="UP001345219"/>
    </source>
</evidence>
<name>A0AAN7GRN7_9MYRT</name>
<dbReference type="Proteomes" id="UP001345219">
    <property type="component" value="Chromosome 20"/>
</dbReference>
<comment type="caution">
    <text evidence="7">The sequence shown here is derived from an EMBL/GenBank/DDBJ whole genome shotgun (WGS) entry which is preliminary data.</text>
</comment>
<evidence type="ECO:0008006" key="9">
    <source>
        <dbReference type="Google" id="ProtNLM"/>
    </source>
</evidence>
<dbReference type="SUPFAM" id="SSF57850">
    <property type="entry name" value="RING/U-box"/>
    <property type="match status" value="3"/>
</dbReference>
<evidence type="ECO:0000256" key="3">
    <source>
        <dbReference type="ARBA" id="ARBA00022833"/>
    </source>
</evidence>
<evidence type="ECO:0000256" key="1">
    <source>
        <dbReference type="ARBA" id="ARBA00022723"/>
    </source>
</evidence>
<dbReference type="GO" id="GO:0043161">
    <property type="term" value="P:proteasome-mediated ubiquitin-dependent protein catabolic process"/>
    <property type="evidence" value="ECO:0007669"/>
    <property type="project" value="TreeGrafter"/>
</dbReference>
<keyword evidence="1" id="KW-0479">Metal-binding</keyword>
<evidence type="ECO:0000259" key="6">
    <source>
        <dbReference type="PROSITE" id="PS50135"/>
    </source>
</evidence>
<evidence type="ECO:0000256" key="4">
    <source>
        <dbReference type="PROSITE-ProRule" id="PRU00228"/>
    </source>
</evidence>
<dbReference type="AlphaFoldDB" id="A0AAN7GRN7"/>
<dbReference type="InterPro" id="IPR001841">
    <property type="entry name" value="Znf_RING"/>
</dbReference>
<organism evidence="7 8">
    <name type="scientific">Trapa incisa</name>
    <dbReference type="NCBI Taxonomy" id="236973"/>
    <lineage>
        <taxon>Eukaryota</taxon>
        <taxon>Viridiplantae</taxon>
        <taxon>Streptophyta</taxon>
        <taxon>Embryophyta</taxon>
        <taxon>Tracheophyta</taxon>
        <taxon>Spermatophyta</taxon>
        <taxon>Magnoliopsida</taxon>
        <taxon>eudicotyledons</taxon>
        <taxon>Gunneridae</taxon>
        <taxon>Pentapetalae</taxon>
        <taxon>rosids</taxon>
        <taxon>malvids</taxon>
        <taxon>Myrtales</taxon>
        <taxon>Lythraceae</taxon>
        <taxon>Trapa</taxon>
    </lineage>
</organism>
<dbReference type="PROSITE" id="PS50089">
    <property type="entry name" value="ZF_RING_2"/>
    <property type="match status" value="2"/>
</dbReference>
<dbReference type="PROSITE" id="PS00518">
    <property type="entry name" value="ZF_RING_1"/>
    <property type="match status" value="1"/>
</dbReference>
<dbReference type="Gene3D" id="3.30.60.90">
    <property type="match status" value="1"/>
</dbReference>
<gene>
    <name evidence="7" type="ORF">SAY87_026221</name>
</gene>
<dbReference type="PROSITE" id="PS01357">
    <property type="entry name" value="ZF_ZZ_1"/>
    <property type="match status" value="1"/>
</dbReference>
<dbReference type="EMBL" id="JAXIOK010000020">
    <property type="protein sequence ID" value="KAK4747184.1"/>
    <property type="molecule type" value="Genomic_DNA"/>
</dbReference>
<protein>
    <recommendedName>
        <fullName evidence="9">E3 ubiquitin-protein ligase PRT1</fullName>
    </recommendedName>
</protein>
<dbReference type="PANTHER" id="PTHR15898:SF13">
    <property type="entry name" value="BIFUNCTIONAL APOPTOSIS REGULATOR"/>
    <property type="match status" value="1"/>
</dbReference>
<dbReference type="InterPro" id="IPR027370">
    <property type="entry name" value="Znf-RING_euk"/>
</dbReference>
<evidence type="ECO:0000259" key="5">
    <source>
        <dbReference type="PROSITE" id="PS50089"/>
    </source>
</evidence>
<feature type="domain" description="RING-type" evidence="5">
    <location>
        <begin position="159"/>
        <end position="197"/>
    </location>
</feature>
<dbReference type="InterPro" id="IPR043145">
    <property type="entry name" value="Znf_ZZ_sf"/>
</dbReference>
<dbReference type="InterPro" id="IPR013083">
    <property type="entry name" value="Znf_RING/FYVE/PHD"/>
</dbReference>
<proteinExistence type="predicted"/>
<evidence type="ECO:0000313" key="7">
    <source>
        <dbReference type="EMBL" id="KAK4747184.1"/>
    </source>
</evidence>
<dbReference type="FunFam" id="3.30.60.90:FF:000014">
    <property type="entry name" value="E3 ubiquitin-protein ligase PRT1"/>
    <property type="match status" value="1"/>
</dbReference>
<dbReference type="InterPro" id="IPR017907">
    <property type="entry name" value="Znf_RING_CS"/>
</dbReference>
<accession>A0AAN7GRN7</accession>
<dbReference type="Pfam" id="PF13920">
    <property type="entry name" value="zf-C3HC4_3"/>
    <property type="match status" value="1"/>
</dbReference>
<dbReference type="SMART" id="SM00291">
    <property type="entry name" value="ZnF_ZZ"/>
    <property type="match status" value="1"/>
</dbReference>
<feature type="domain" description="RING-type" evidence="5">
    <location>
        <begin position="10"/>
        <end position="50"/>
    </location>
</feature>
<reference evidence="7 8" key="1">
    <citation type="journal article" date="2023" name="Hortic Res">
        <title>Pangenome of water caltrop reveals structural variations and asymmetric subgenome divergence after allopolyploidization.</title>
        <authorList>
            <person name="Zhang X."/>
            <person name="Chen Y."/>
            <person name="Wang L."/>
            <person name="Yuan Y."/>
            <person name="Fang M."/>
            <person name="Shi L."/>
            <person name="Lu R."/>
            <person name="Comes H.P."/>
            <person name="Ma Y."/>
            <person name="Chen Y."/>
            <person name="Huang G."/>
            <person name="Zhou Y."/>
            <person name="Zheng Z."/>
            <person name="Qiu Y."/>
        </authorList>
    </citation>
    <scope>NUCLEOTIDE SEQUENCE [LARGE SCALE GENOMIC DNA]</scope>
    <source>
        <tissue evidence="7">Roots</tissue>
    </source>
</reference>
<dbReference type="Pfam" id="PF00569">
    <property type="entry name" value="ZZ"/>
    <property type="match status" value="1"/>
</dbReference>
<evidence type="ECO:0000256" key="2">
    <source>
        <dbReference type="ARBA" id="ARBA00022771"/>
    </source>
</evidence>
<keyword evidence="3" id="KW-0862">Zinc</keyword>
<keyword evidence="2 4" id="KW-0863">Zinc-finger</keyword>
<sequence length="394" mass="44106">MEEISDSFLCCICLELLYKPVVLCCGHMSCFWCVHRSMNGSGESKCPICRKSYIHFPSICEALHFLLVKMYPEAYKKREIQILEEEKKIGTFSPQIDGHMCHQISEEKLNGSSQSCESAECSISANAVSSCNVVIQEEDSPEIWLNKNSKQISKSDLLCVSCNQLLFRPTVLNCGHVYCQSCLSIPANEKTKCQECESLHPGDLPCVCWELDHFLEDQFPEEYSVKRCEAKSKGIDSPSESSKAYTLGNCKDDEQHDSLLLLKTHFAVGCDYCGMYPIIGDRYKCKGCIEEIGFDLCGDCYKSQSKLPGRFNQQHKPEHKFEHIKLRANPNYLLSLMTGIISSGGYAQFEIATNSLSSVPNPPADGAEDSELDLALPLVFDAIPEDDLSETEET</sequence>
<dbReference type="FunFam" id="3.30.40.10:FF:000489">
    <property type="entry name" value="E3 ubiquitin-protein ligase PRT1"/>
    <property type="match status" value="1"/>
</dbReference>
<dbReference type="GO" id="GO:0061630">
    <property type="term" value="F:ubiquitin protein ligase activity"/>
    <property type="evidence" value="ECO:0007669"/>
    <property type="project" value="TreeGrafter"/>
</dbReference>
<dbReference type="PANTHER" id="PTHR15898">
    <property type="entry name" value="BIFUNCTIONAL APOPTOSIS REGULATOR"/>
    <property type="match status" value="1"/>
</dbReference>
<dbReference type="GO" id="GO:0008270">
    <property type="term" value="F:zinc ion binding"/>
    <property type="evidence" value="ECO:0007669"/>
    <property type="project" value="UniProtKB-KW"/>
</dbReference>